<keyword evidence="3" id="KW-0964">Secreted</keyword>
<organism evidence="9 10">
    <name type="scientific">Branchiostoma floridae</name>
    <name type="common">Florida lancelet</name>
    <name type="synonym">Amphioxus</name>
    <dbReference type="NCBI Taxonomy" id="7739"/>
    <lineage>
        <taxon>Eukaryota</taxon>
        <taxon>Metazoa</taxon>
        <taxon>Chordata</taxon>
        <taxon>Cephalochordata</taxon>
        <taxon>Leptocardii</taxon>
        <taxon>Amphioxiformes</taxon>
        <taxon>Branchiostomatidae</taxon>
        <taxon>Branchiostoma</taxon>
    </lineage>
</organism>
<dbReference type="PANTHER" id="PTHR14470">
    <property type="entry name" value="FIBRONECTIN TYPE III DOMAIN-CONTAINING PROTEIN"/>
    <property type="match status" value="1"/>
</dbReference>
<reference evidence="9" key="1">
    <citation type="journal article" date="2020" name="Nat. Ecol. Evol.">
        <title>Deeply conserved synteny resolves early events in vertebrate evolution.</title>
        <authorList>
            <person name="Simakov O."/>
            <person name="Marletaz F."/>
            <person name="Yue J.X."/>
            <person name="O'Connell B."/>
            <person name="Jenkins J."/>
            <person name="Brandt A."/>
            <person name="Calef R."/>
            <person name="Tung C.H."/>
            <person name="Huang T.K."/>
            <person name="Schmutz J."/>
            <person name="Satoh N."/>
            <person name="Yu J.K."/>
            <person name="Putnam N.H."/>
            <person name="Green R.E."/>
            <person name="Rokhsar D.S."/>
        </authorList>
    </citation>
    <scope>NUCLEOTIDE SEQUENCE [LARGE SCALE GENOMIC DNA]</scope>
    <source>
        <strain evidence="9">S238N-H82</strain>
    </source>
</reference>
<dbReference type="SUPFAM" id="SSF51126">
    <property type="entry name" value="Pectin lyase-like"/>
    <property type="match status" value="1"/>
</dbReference>
<dbReference type="RefSeq" id="XP_035674384.1">
    <property type="nucleotide sequence ID" value="XM_035818491.1"/>
</dbReference>
<evidence type="ECO:0000256" key="7">
    <source>
        <dbReference type="ARBA" id="ARBA00023180"/>
    </source>
</evidence>
<dbReference type="AlphaFoldDB" id="A0A9J7L3C6"/>
<evidence type="ECO:0000256" key="8">
    <source>
        <dbReference type="SAM" id="Phobius"/>
    </source>
</evidence>
<keyword evidence="6 8" id="KW-0472">Membrane</keyword>
<dbReference type="InterPro" id="IPR052120">
    <property type="entry name" value="FNDC_type_III_4/5"/>
</dbReference>
<dbReference type="InterPro" id="IPR012334">
    <property type="entry name" value="Pectin_lyas_fold"/>
</dbReference>
<protein>
    <submittedName>
        <fullName evidence="10">Uncharacterized protein LOC118414451</fullName>
    </submittedName>
</protein>
<dbReference type="Proteomes" id="UP000001554">
    <property type="component" value="Chromosome 4"/>
</dbReference>
<evidence type="ECO:0000256" key="5">
    <source>
        <dbReference type="ARBA" id="ARBA00022989"/>
    </source>
</evidence>
<evidence type="ECO:0000256" key="1">
    <source>
        <dbReference type="ARBA" id="ARBA00004167"/>
    </source>
</evidence>
<dbReference type="GO" id="GO:0005576">
    <property type="term" value="C:extracellular region"/>
    <property type="evidence" value="ECO:0007669"/>
    <property type="project" value="UniProtKB-SubCell"/>
</dbReference>
<dbReference type="Gene3D" id="2.160.20.10">
    <property type="entry name" value="Single-stranded right-handed beta-helix, Pectin lyase-like"/>
    <property type="match status" value="1"/>
</dbReference>
<reference evidence="10" key="2">
    <citation type="submission" date="2025-08" db="UniProtKB">
        <authorList>
            <consortium name="RefSeq"/>
        </authorList>
    </citation>
    <scope>IDENTIFICATION</scope>
    <source>
        <strain evidence="10">S238N-H82</strain>
        <tissue evidence="10">Testes</tissue>
    </source>
</reference>
<evidence type="ECO:0000313" key="9">
    <source>
        <dbReference type="Proteomes" id="UP000001554"/>
    </source>
</evidence>
<evidence type="ECO:0000256" key="2">
    <source>
        <dbReference type="ARBA" id="ARBA00004613"/>
    </source>
</evidence>
<sequence>MAIKGLLPHSTLRRVTLLVIVLATVIILLTNIGLRDYVRHVFPQSVTSVSVSCKAEVTAPPVVLVDAVFPAKIEILRGNIKFIPQSYATVRFSPGNTAHVPTVTLYYGVGTTNLTVSKAGIFYLFVTVETRGDHAPTETCQASVRIRAAHLSDREVGYKLVRKGTLEGNALEWRAGFVVVEGPVTVPKSATLVVNPGVFVLLHSGARLKVQGKASIGDPAGQPVVFTAHPNESGERKLWGPLWFGQNSLGALHNTWLTQGGASVYQYSRFAGRSAGAVLKVEEGAEVDFSDGGIVNNAGPGVGGERCTIKLRNMIISRCKDGGYIQQATVTMENVYVTEIGRNHVTSSHPIGDGFTFDQPKQSSSGKKLSRISNSVFTGGGGVGINITGPSLIIESTIVEDFSQACVSTAGRVNTVSIQNSIMRSCLVGLRVKDGKLRVLVKNSVMVQNKVGVWYGDRDGTASKSGTLILENSLAMVNSEKNFRVFKGGLEQPDTNAGSENAKLKCFFVSRSSTVASRSTFSLKGSAPCQQPEIYLHHADCEFTVDLLPSKCFLSGYPPTKLTHVQLQRLDLCRDCCKTVSSLEFGNYDHWSMRNIRDMKRATIYTETPNEGCGVTFSTDLYQHTDGDCIVQKVHVKSAYSNLHHYQGESHLRELKAHYLDRVMLTNLTAKSFGVNLDFSHIPDGNSSALIKASMLCPYSQQDTNGLSAFVTEFLPNIGIYTRMTIKLAELAHPNNFHKYVAFQYIGNCMKSKHSDFVNMETNNYVLIDNDRCLVPDRVGDGDIPAAYRYRLARLHEILFTKRHVCQVPAYIIHRLKQMNAVSSQVSSLGTQFRKEVESHPAMAPLVLKEDPEIYEEVDGRVSVLVAEYNALCEGYNTDKFDSSLRKVYKTSPIIELYLVHGRDYILAKFAEGTVAYLKVVGGEAREDMDGYVFNGGLAELVAYHLDRLLGMGRVAVAATRRLLLDGNVPINGVINVQGEMLEGFNGKKDTLRRYLTDAETKTPSKGIQWIAHNLKKSQHELYLDVVVVGKMKSPKEHVELHPQVREFFKHSANFVTLEKVGVTIQMLRDLADIFVFDFLIHNPARKSLAISELRFVINDNDKAFCPDVSTKACDSILRCPASLQPEGARASAEKHDACPKICLNGNVIPSDQFVNCRFTKKIFSRLKRFGDEKAPDRMLLSKLRQSLSNETIDIDSFKSYFGKVRIYEGIDARLVRLTRHMKNCMLRFGNDIFI</sequence>
<proteinExistence type="predicted"/>
<comment type="subcellular location">
    <subcellularLocation>
        <location evidence="1">Membrane</location>
        <topology evidence="1">Single-pass membrane protein</topology>
    </subcellularLocation>
    <subcellularLocation>
        <location evidence="2">Secreted</location>
    </subcellularLocation>
</comment>
<keyword evidence="5 8" id="KW-1133">Transmembrane helix</keyword>
<name>A0A9J7L3C6_BRAFL</name>
<accession>A0A9J7L3C6</accession>
<dbReference type="GO" id="GO:0016020">
    <property type="term" value="C:membrane"/>
    <property type="evidence" value="ECO:0007669"/>
    <property type="project" value="UniProtKB-SubCell"/>
</dbReference>
<dbReference type="GeneID" id="118414451"/>
<keyword evidence="4 8" id="KW-0812">Transmembrane</keyword>
<gene>
    <name evidence="10" type="primary">LOC118414451</name>
</gene>
<feature type="transmembrane region" description="Helical" evidence="8">
    <location>
        <begin position="12"/>
        <end position="34"/>
    </location>
</feature>
<evidence type="ECO:0000256" key="4">
    <source>
        <dbReference type="ARBA" id="ARBA00022692"/>
    </source>
</evidence>
<dbReference type="InterPro" id="IPR011050">
    <property type="entry name" value="Pectin_lyase_fold/virulence"/>
</dbReference>
<dbReference type="OrthoDB" id="10316856at2759"/>
<dbReference type="PANTHER" id="PTHR14470:SF3">
    <property type="match status" value="1"/>
</dbReference>
<evidence type="ECO:0000256" key="6">
    <source>
        <dbReference type="ARBA" id="ARBA00023136"/>
    </source>
</evidence>
<evidence type="ECO:0000313" key="10">
    <source>
        <dbReference type="RefSeq" id="XP_035674384.1"/>
    </source>
</evidence>
<evidence type="ECO:0000256" key="3">
    <source>
        <dbReference type="ARBA" id="ARBA00022525"/>
    </source>
</evidence>
<dbReference type="KEGG" id="bfo:118414451"/>
<keyword evidence="7" id="KW-0325">Glycoprotein</keyword>
<keyword evidence="9" id="KW-1185">Reference proteome</keyword>